<feature type="domain" description="RRM" evidence="4">
    <location>
        <begin position="20"/>
        <end position="92"/>
    </location>
</feature>
<evidence type="ECO:0000313" key="6">
    <source>
        <dbReference type="Proteomes" id="UP001214603"/>
    </source>
</evidence>
<dbReference type="InterPro" id="IPR012677">
    <property type="entry name" value="Nucleotide-bd_a/b_plait_sf"/>
</dbReference>
<gene>
    <name evidence="5" type="ORF">MOBT1_000078</name>
</gene>
<comment type="catalytic activity">
    <reaction evidence="1">
        <text>a diacylglycerol + H2O = a monoacylglycerol + a fatty acid + H(+)</text>
        <dbReference type="Rhea" id="RHEA:32731"/>
        <dbReference type="ChEBI" id="CHEBI:15377"/>
        <dbReference type="ChEBI" id="CHEBI:15378"/>
        <dbReference type="ChEBI" id="CHEBI:17408"/>
        <dbReference type="ChEBI" id="CHEBI:18035"/>
        <dbReference type="ChEBI" id="CHEBI:28868"/>
    </reaction>
</comment>
<dbReference type="PANTHER" id="PTHR47842">
    <property type="entry name" value="EXPRESSED PROTEIN"/>
    <property type="match status" value="1"/>
</dbReference>
<dbReference type="InterPro" id="IPR029058">
    <property type="entry name" value="AB_hydrolase_fold"/>
</dbReference>
<keyword evidence="3" id="KW-0694">RNA-binding</keyword>
<evidence type="ECO:0000256" key="3">
    <source>
        <dbReference type="PROSITE-ProRule" id="PRU00176"/>
    </source>
</evidence>
<dbReference type="SUPFAM" id="SSF53474">
    <property type="entry name" value="alpha/beta-Hydrolases"/>
    <property type="match status" value="1"/>
</dbReference>
<name>A0AAF0IQC5_9BASI</name>
<dbReference type="PROSITE" id="PS50102">
    <property type="entry name" value="RRM"/>
    <property type="match status" value="1"/>
</dbReference>
<sequence length="461" mass="49364">MLASALAVAHTSSALDPNNTTVFVGSLFNLASETTLYSLFSPFGPILSVNIPRGQDCGFVQFARKDDAARAIAEMQNCPVAGGALRLSWGRSIGEKAAARAATRAGLRWVEDVAFKGSAESTFQQFPDRLAHLLLETHPHLAVTARVYPTYATRGSLEVAVDGLIEWLTAEVSAYERKHGHTSVVLCGHSMGGLVSMDAALQLHRTTPKGREVWPCVAGILAYDTPYLGGTCPAHAVHPHVFKHQFSTYHEYANSAIKLGAILGPIGGSLAAQFTSRPSPRANAPASSSRLSTAAWVGVGTAAVAAVGTAAATAILNRVDPANEPYRWIMDHLAFVRNLWETDAMSQRLEDGIRHEIPFHCFYTRLTNRPGSIGAPAAGPLDPTVRTFILVPGADKVYARHFSPLDSSATDEIQAHISMFQAGTNTAYFHMGLDSAQLVSEWLGTRALPGTATNPIKLDLD</sequence>
<organism evidence="5 6">
    <name type="scientific">Malassezia obtusa</name>
    <dbReference type="NCBI Taxonomy" id="76774"/>
    <lineage>
        <taxon>Eukaryota</taxon>
        <taxon>Fungi</taxon>
        <taxon>Dikarya</taxon>
        <taxon>Basidiomycota</taxon>
        <taxon>Ustilaginomycotina</taxon>
        <taxon>Malasseziomycetes</taxon>
        <taxon>Malasseziales</taxon>
        <taxon>Malasseziaceae</taxon>
        <taxon>Malassezia</taxon>
    </lineage>
</organism>
<dbReference type="Gene3D" id="3.30.70.330">
    <property type="match status" value="1"/>
</dbReference>
<dbReference type="Proteomes" id="UP001214603">
    <property type="component" value="Chromosome 1"/>
</dbReference>
<dbReference type="InterPro" id="IPR035979">
    <property type="entry name" value="RBD_domain_sf"/>
</dbReference>
<evidence type="ECO:0000256" key="1">
    <source>
        <dbReference type="ARBA" id="ARBA00047591"/>
    </source>
</evidence>
<dbReference type="PANTHER" id="PTHR47842:SF1">
    <property type="entry name" value="DUF676 DOMAIN-CONTAINING PROTEIN"/>
    <property type="match status" value="1"/>
</dbReference>
<dbReference type="AlphaFoldDB" id="A0AAF0IQC5"/>
<accession>A0AAF0IQC5</accession>
<dbReference type="EMBL" id="CP119934">
    <property type="protein sequence ID" value="WFD01415.1"/>
    <property type="molecule type" value="Genomic_DNA"/>
</dbReference>
<reference evidence="5" key="1">
    <citation type="submission" date="2023-03" db="EMBL/GenBank/DDBJ databases">
        <title>Mating type loci evolution in Malassezia.</title>
        <authorList>
            <person name="Coelho M.A."/>
        </authorList>
    </citation>
    <scope>NUCLEOTIDE SEQUENCE</scope>
    <source>
        <strain evidence="5">CBS 7876</strain>
    </source>
</reference>
<comment type="catalytic activity">
    <reaction evidence="2">
        <text>a monoacylglycerol + H2O = glycerol + a fatty acid + H(+)</text>
        <dbReference type="Rhea" id="RHEA:15245"/>
        <dbReference type="ChEBI" id="CHEBI:15377"/>
        <dbReference type="ChEBI" id="CHEBI:15378"/>
        <dbReference type="ChEBI" id="CHEBI:17408"/>
        <dbReference type="ChEBI" id="CHEBI:17754"/>
        <dbReference type="ChEBI" id="CHEBI:28868"/>
    </reaction>
</comment>
<evidence type="ECO:0000313" key="5">
    <source>
        <dbReference type="EMBL" id="WFD01415.1"/>
    </source>
</evidence>
<proteinExistence type="predicted"/>
<dbReference type="Gene3D" id="3.40.50.1820">
    <property type="entry name" value="alpha/beta hydrolase"/>
    <property type="match status" value="1"/>
</dbReference>
<dbReference type="SUPFAM" id="SSF54928">
    <property type="entry name" value="RNA-binding domain, RBD"/>
    <property type="match status" value="1"/>
</dbReference>
<dbReference type="GO" id="GO:0003723">
    <property type="term" value="F:RNA binding"/>
    <property type="evidence" value="ECO:0007669"/>
    <property type="project" value="UniProtKB-UniRule"/>
</dbReference>
<protein>
    <recommendedName>
        <fullName evidence="4">RRM domain-containing protein</fullName>
    </recommendedName>
</protein>
<evidence type="ECO:0000256" key="2">
    <source>
        <dbReference type="ARBA" id="ARBA00048461"/>
    </source>
</evidence>
<evidence type="ECO:0000259" key="4">
    <source>
        <dbReference type="PROSITE" id="PS50102"/>
    </source>
</evidence>
<dbReference type="InterPro" id="IPR000504">
    <property type="entry name" value="RRM_dom"/>
</dbReference>
<keyword evidence="6" id="KW-1185">Reference proteome</keyword>
<dbReference type="SMART" id="SM00360">
    <property type="entry name" value="RRM"/>
    <property type="match status" value="1"/>
</dbReference>
<dbReference type="Pfam" id="PF00076">
    <property type="entry name" value="RRM_1"/>
    <property type="match status" value="1"/>
</dbReference>